<evidence type="ECO:0000256" key="10">
    <source>
        <dbReference type="ARBA" id="ARBA00023204"/>
    </source>
</evidence>
<evidence type="ECO:0000259" key="17">
    <source>
        <dbReference type="PROSITE" id="PS51194"/>
    </source>
</evidence>
<evidence type="ECO:0000256" key="9">
    <source>
        <dbReference type="ARBA" id="ARBA00023172"/>
    </source>
</evidence>
<evidence type="ECO:0000256" key="5">
    <source>
        <dbReference type="ARBA" id="ARBA00022801"/>
    </source>
</evidence>
<accession>A0A1B7LEK4</accession>
<proteinExistence type="inferred from homology"/>
<dbReference type="EC" id="5.6.2.4" evidence="13 15"/>
<dbReference type="InterPro" id="IPR045562">
    <property type="entry name" value="RecG_dom3_C"/>
</dbReference>
<dbReference type="SMART" id="SM00487">
    <property type="entry name" value="DEXDc"/>
    <property type="match status" value="1"/>
</dbReference>
<dbReference type="SMART" id="SM00490">
    <property type="entry name" value="HELICc"/>
    <property type="match status" value="1"/>
</dbReference>
<dbReference type="GO" id="GO:0006281">
    <property type="term" value="P:DNA repair"/>
    <property type="evidence" value="ECO:0007669"/>
    <property type="project" value="UniProtKB-UniRule"/>
</dbReference>
<dbReference type="GO" id="GO:0016887">
    <property type="term" value="F:ATP hydrolysis activity"/>
    <property type="evidence" value="ECO:0007669"/>
    <property type="project" value="RHEA"/>
</dbReference>
<keyword evidence="6 15" id="KW-0347">Helicase</keyword>
<reference evidence="18 19" key="1">
    <citation type="submission" date="2016-04" db="EMBL/GenBank/DDBJ databases">
        <authorList>
            <person name="Evans L.H."/>
            <person name="Alamgir A."/>
            <person name="Owens N."/>
            <person name="Weber N.D."/>
            <person name="Virtaneva K."/>
            <person name="Barbian K."/>
            <person name="Babar A."/>
            <person name="Rosenke K."/>
        </authorList>
    </citation>
    <scope>NUCLEOTIDE SEQUENCE [LARGE SCALE GENOMIC DNA]</scope>
    <source>
        <strain evidence="18 19">LMa1</strain>
    </source>
</reference>
<dbReference type="InterPro" id="IPR014001">
    <property type="entry name" value="Helicase_ATP-bd"/>
</dbReference>
<evidence type="ECO:0000256" key="3">
    <source>
        <dbReference type="ARBA" id="ARBA00022741"/>
    </source>
</evidence>
<feature type="domain" description="Helicase ATP-binding" evidence="16">
    <location>
        <begin position="281"/>
        <end position="442"/>
    </location>
</feature>
<dbReference type="InterPro" id="IPR047112">
    <property type="entry name" value="RecG/Mfd"/>
</dbReference>
<evidence type="ECO:0000256" key="6">
    <source>
        <dbReference type="ARBA" id="ARBA00022806"/>
    </source>
</evidence>
<evidence type="ECO:0000313" key="19">
    <source>
        <dbReference type="Proteomes" id="UP000078532"/>
    </source>
</evidence>
<dbReference type="NCBIfam" id="NF008168">
    <property type="entry name" value="PRK10917.2-2"/>
    <property type="match status" value="1"/>
</dbReference>
<evidence type="ECO:0000313" key="18">
    <source>
        <dbReference type="EMBL" id="OAT81719.1"/>
    </source>
</evidence>
<keyword evidence="3 15" id="KW-0547">Nucleotide-binding</keyword>
<dbReference type="PANTHER" id="PTHR47964">
    <property type="entry name" value="ATP-DEPENDENT DNA HELICASE HOMOLOG RECG, CHLOROPLASTIC"/>
    <property type="match status" value="1"/>
</dbReference>
<dbReference type="SUPFAM" id="SSF50249">
    <property type="entry name" value="Nucleic acid-binding proteins"/>
    <property type="match status" value="1"/>
</dbReference>
<keyword evidence="8" id="KW-0238">DNA-binding</keyword>
<dbReference type="EMBL" id="LYVF01000158">
    <property type="protein sequence ID" value="OAT81719.1"/>
    <property type="molecule type" value="Genomic_DNA"/>
</dbReference>
<evidence type="ECO:0000256" key="8">
    <source>
        <dbReference type="ARBA" id="ARBA00023125"/>
    </source>
</evidence>
<comment type="catalytic activity">
    <reaction evidence="14 15">
        <text>ATP + H2O = ADP + phosphate + H(+)</text>
        <dbReference type="Rhea" id="RHEA:13065"/>
        <dbReference type="ChEBI" id="CHEBI:15377"/>
        <dbReference type="ChEBI" id="CHEBI:15378"/>
        <dbReference type="ChEBI" id="CHEBI:30616"/>
        <dbReference type="ChEBI" id="CHEBI:43474"/>
        <dbReference type="ChEBI" id="CHEBI:456216"/>
        <dbReference type="EC" id="5.6.2.4"/>
    </reaction>
</comment>
<gene>
    <name evidence="18" type="ORF">A6M21_09925</name>
</gene>
<keyword evidence="9 15" id="KW-0233">DNA recombination</keyword>
<keyword evidence="19" id="KW-1185">Reference proteome</keyword>
<feature type="domain" description="Helicase C-terminal" evidence="17">
    <location>
        <begin position="461"/>
        <end position="626"/>
    </location>
</feature>
<dbReference type="InterPro" id="IPR011545">
    <property type="entry name" value="DEAD/DEAH_box_helicase_dom"/>
</dbReference>
<dbReference type="CDD" id="cd17992">
    <property type="entry name" value="DEXHc_RecG"/>
    <property type="match status" value="1"/>
</dbReference>
<keyword evidence="11" id="KW-0413">Isomerase</keyword>
<dbReference type="CDD" id="cd04488">
    <property type="entry name" value="RecG_wedge_OBF"/>
    <property type="match status" value="1"/>
</dbReference>
<evidence type="ECO:0000256" key="15">
    <source>
        <dbReference type="RuleBase" id="RU363016"/>
    </source>
</evidence>
<sequence>MTALSVSNPAVQPVQYLKSVGPRRAALLGRLGIGTVWDLLYHFPRAYHDRSLIKPAHACVHGEQATLQGVVAAAQEQKPRRGLTITKLVLQDGAGIFYAVWFNQPYIKKQLPTGTRLLVTGKVERGYGAVQVAVSDYEVLDGEETLHAGRIVPVYPLTGQLTQRLMRSVVRQALDEWAGQMDEFLPPALPARYHLPALSTALVQIHFPDTEREARRAQKRFIFEELFLLQLVLAGRRRRLVRQEKGHSYRPAGELVRRLLDTLPFQLTAGQEQAWREICRDMDAAAPMNRLLQGDVGAGKTVVAVLTLLRAVESGLQGALMAPTETLAGQHYLSLCRLLEPLGVKTALLAGGMKNREREAVLAGLQSGETGLVVGTHALIQEVVQFQRLAVVVIDEQHRFGVRQRAHLQYKGRHPDVLVMTATPIPRTLALTLYGDLDVSTIKELPPGRRPVQTLACAPAQLPDVYRMILEQVREGRQAYVVCPLVEESEKLDVQAAVDLAAALAAGPLKSCRTGLLHGRLKAAEKEQVMHAFRGGEIDVLVATTVVEVGVDVPNATVMVILDADRFGLAQLHQLRGRVGRGAHQSYCILVSGARTEEARTRLAAMTATTDGFVLAEKDLQLRGPGEFTGTRQSGLPDLKIADLVRDWRALETARSEAVKLITADPDLTAPEHRALAEELKRRFSRSGYLEIS</sequence>
<evidence type="ECO:0000256" key="1">
    <source>
        <dbReference type="ARBA" id="ARBA00007504"/>
    </source>
</evidence>
<dbReference type="NCBIfam" id="NF008165">
    <property type="entry name" value="PRK10917.1-3"/>
    <property type="match status" value="1"/>
</dbReference>
<dbReference type="GO" id="GO:0005524">
    <property type="term" value="F:ATP binding"/>
    <property type="evidence" value="ECO:0007669"/>
    <property type="project" value="UniProtKB-KW"/>
</dbReference>
<dbReference type="Proteomes" id="UP000078532">
    <property type="component" value="Unassembled WGS sequence"/>
</dbReference>
<dbReference type="SUPFAM" id="SSF52540">
    <property type="entry name" value="P-loop containing nucleoside triphosphate hydrolases"/>
    <property type="match status" value="2"/>
</dbReference>
<evidence type="ECO:0000259" key="16">
    <source>
        <dbReference type="PROSITE" id="PS51192"/>
    </source>
</evidence>
<dbReference type="InterPro" id="IPR004609">
    <property type="entry name" value="ATP-dep_DNA_helicase_RecG"/>
</dbReference>
<dbReference type="Pfam" id="PF00271">
    <property type="entry name" value="Helicase_C"/>
    <property type="match status" value="1"/>
</dbReference>
<dbReference type="PANTHER" id="PTHR47964:SF1">
    <property type="entry name" value="ATP-DEPENDENT DNA HELICASE HOMOLOG RECG, CHLOROPLASTIC"/>
    <property type="match status" value="1"/>
</dbReference>
<dbReference type="Gene3D" id="3.40.50.300">
    <property type="entry name" value="P-loop containing nucleotide triphosphate hydrolases"/>
    <property type="match status" value="2"/>
</dbReference>
<keyword evidence="4 15" id="KW-0227">DNA damage</keyword>
<dbReference type="STRING" id="1838280.A6M21_09925"/>
<comment type="similarity">
    <text evidence="1 15">Belongs to the helicase family. RecG subfamily.</text>
</comment>
<evidence type="ECO:0000256" key="4">
    <source>
        <dbReference type="ARBA" id="ARBA00022763"/>
    </source>
</evidence>
<dbReference type="InterPro" id="IPR001650">
    <property type="entry name" value="Helicase_C-like"/>
</dbReference>
<dbReference type="InterPro" id="IPR012340">
    <property type="entry name" value="NA-bd_OB-fold"/>
</dbReference>
<evidence type="ECO:0000256" key="2">
    <source>
        <dbReference type="ARBA" id="ARBA00017846"/>
    </source>
</evidence>
<comment type="caution">
    <text evidence="18">The sequence shown here is derived from an EMBL/GenBank/DDBJ whole genome shotgun (WGS) entry which is preliminary data.</text>
</comment>
<dbReference type="InterPro" id="IPR027417">
    <property type="entry name" value="P-loop_NTPase"/>
</dbReference>
<dbReference type="Pfam" id="PF19833">
    <property type="entry name" value="RecG_dom3_C"/>
    <property type="match status" value="1"/>
</dbReference>
<evidence type="ECO:0000256" key="14">
    <source>
        <dbReference type="ARBA" id="ARBA00048988"/>
    </source>
</evidence>
<name>A0A1B7LEK4_9FIRM</name>
<dbReference type="RefSeq" id="WP_066668144.1">
    <property type="nucleotide sequence ID" value="NZ_LYVF01000158.1"/>
</dbReference>
<comment type="catalytic activity">
    <reaction evidence="12 15">
        <text>Couples ATP hydrolysis with the unwinding of duplex DNA by translocating in the 3'-5' direction.</text>
        <dbReference type="EC" id="5.6.2.4"/>
    </reaction>
</comment>
<dbReference type="PROSITE" id="PS51192">
    <property type="entry name" value="HELICASE_ATP_BIND_1"/>
    <property type="match status" value="1"/>
</dbReference>
<keyword evidence="7 15" id="KW-0067">ATP-binding</keyword>
<dbReference type="NCBIfam" id="TIGR00643">
    <property type="entry name" value="recG"/>
    <property type="match status" value="1"/>
</dbReference>
<dbReference type="AlphaFoldDB" id="A0A1B7LEK4"/>
<evidence type="ECO:0000256" key="12">
    <source>
        <dbReference type="ARBA" id="ARBA00034617"/>
    </source>
</evidence>
<dbReference type="Pfam" id="PF17191">
    <property type="entry name" value="RecG_wedge"/>
    <property type="match status" value="1"/>
</dbReference>
<dbReference type="Gene3D" id="2.40.50.140">
    <property type="entry name" value="Nucleic acid-binding proteins"/>
    <property type="match status" value="1"/>
</dbReference>
<dbReference type="GO" id="GO:0043138">
    <property type="term" value="F:3'-5' DNA helicase activity"/>
    <property type="evidence" value="ECO:0007669"/>
    <property type="project" value="UniProtKB-EC"/>
</dbReference>
<evidence type="ECO:0000256" key="7">
    <source>
        <dbReference type="ARBA" id="ARBA00022840"/>
    </source>
</evidence>
<evidence type="ECO:0000256" key="13">
    <source>
        <dbReference type="ARBA" id="ARBA00034808"/>
    </source>
</evidence>
<keyword evidence="10 15" id="KW-0234">DNA repair</keyword>
<dbReference type="PROSITE" id="PS51194">
    <property type="entry name" value="HELICASE_CTER"/>
    <property type="match status" value="1"/>
</dbReference>
<evidence type="ECO:0000256" key="11">
    <source>
        <dbReference type="ARBA" id="ARBA00023235"/>
    </source>
</evidence>
<comment type="function">
    <text evidence="15">Plays a critical role in recombination and DNA repair. Helps process Holliday junction intermediates to mature products by catalyzing branch migration. Has replication fork regression activity, unwinds stalled or blocked replication forks to make a HJ that can be resolved. Has a DNA unwinding activity characteristic of a DNA helicase with 3'-5' polarity.</text>
</comment>
<keyword evidence="5 15" id="KW-0378">Hydrolase</keyword>
<dbReference type="InterPro" id="IPR033454">
    <property type="entry name" value="RecG_wedge"/>
</dbReference>
<dbReference type="OrthoDB" id="9804325at2"/>
<protein>
    <recommendedName>
        <fullName evidence="2 15">ATP-dependent DNA helicase RecG</fullName>
        <ecNumber evidence="13 15">5.6.2.4</ecNumber>
    </recommendedName>
</protein>
<organism evidence="18 19">
    <name type="scientific">Desulfotomaculum copahuensis</name>
    <dbReference type="NCBI Taxonomy" id="1838280"/>
    <lineage>
        <taxon>Bacteria</taxon>
        <taxon>Bacillati</taxon>
        <taxon>Bacillota</taxon>
        <taxon>Clostridia</taxon>
        <taxon>Eubacteriales</taxon>
        <taxon>Desulfotomaculaceae</taxon>
        <taxon>Desulfotomaculum</taxon>
    </lineage>
</organism>
<dbReference type="GO" id="GO:0006310">
    <property type="term" value="P:DNA recombination"/>
    <property type="evidence" value="ECO:0007669"/>
    <property type="project" value="UniProtKB-UniRule"/>
</dbReference>
<dbReference type="GO" id="GO:0003677">
    <property type="term" value="F:DNA binding"/>
    <property type="evidence" value="ECO:0007669"/>
    <property type="project" value="UniProtKB-KW"/>
</dbReference>
<dbReference type="Pfam" id="PF00270">
    <property type="entry name" value="DEAD"/>
    <property type="match status" value="1"/>
</dbReference>